<evidence type="ECO:0000256" key="8">
    <source>
        <dbReference type="SAM" id="SignalP"/>
    </source>
</evidence>
<evidence type="ECO:0000256" key="6">
    <source>
        <dbReference type="SAM" id="MobiDB-lite"/>
    </source>
</evidence>
<feature type="signal peptide" evidence="8">
    <location>
        <begin position="1"/>
        <end position="36"/>
    </location>
</feature>
<dbReference type="PROSITE" id="PS50847">
    <property type="entry name" value="GRAM_POS_ANCHORING"/>
    <property type="match status" value="1"/>
</dbReference>
<dbReference type="InterPro" id="IPR013783">
    <property type="entry name" value="Ig-like_fold"/>
</dbReference>
<accession>A0ABP5MNN9</accession>
<dbReference type="SUPFAM" id="SSF117074">
    <property type="entry name" value="Hypothetical protein PA1324"/>
    <property type="match status" value="12"/>
</dbReference>
<keyword evidence="5" id="KW-0572">Peptidoglycan-anchor</keyword>
<dbReference type="NCBIfam" id="TIGR01451">
    <property type="entry name" value="B_ant_repeat"/>
    <property type="match status" value="3"/>
</dbReference>
<dbReference type="EMBL" id="BAAAQT010000008">
    <property type="protein sequence ID" value="GAA2176243.1"/>
    <property type="molecule type" value="Genomic_DNA"/>
</dbReference>
<dbReference type="InterPro" id="IPR001434">
    <property type="entry name" value="OmcB-like_DUF11"/>
</dbReference>
<dbReference type="PANTHER" id="PTHR23303">
    <property type="entry name" value="CARBOXYPEPTIDASE REGULATORY REGION-CONTAINING"/>
    <property type="match status" value="1"/>
</dbReference>
<dbReference type="InterPro" id="IPR047589">
    <property type="entry name" value="DUF11_rpt"/>
</dbReference>
<evidence type="ECO:0000313" key="10">
    <source>
        <dbReference type="EMBL" id="GAA2176243.1"/>
    </source>
</evidence>
<evidence type="ECO:0000256" key="5">
    <source>
        <dbReference type="ARBA" id="ARBA00023088"/>
    </source>
</evidence>
<dbReference type="Gene3D" id="2.60.40.10">
    <property type="entry name" value="Immunoglobulins"/>
    <property type="match status" value="12"/>
</dbReference>
<name>A0ABP5MNN9_9MICO</name>
<evidence type="ECO:0000256" key="3">
    <source>
        <dbReference type="ARBA" id="ARBA00022525"/>
    </source>
</evidence>
<comment type="caution">
    <text evidence="10">The sequence shown here is derived from an EMBL/GenBank/DDBJ whole genome shotgun (WGS) entry which is preliminary data.</text>
</comment>
<dbReference type="InterPro" id="IPR019931">
    <property type="entry name" value="LPXTG_anchor"/>
</dbReference>
<dbReference type="Pfam" id="PF01345">
    <property type="entry name" value="DUF11"/>
    <property type="match status" value="3"/>
</dbReference>
<evidence type="ECO:0000256" key="7">
    <source>
        <dbReference type="SAM" id="Phobius"/>
    </source>
</evidence>
<dbReference type="PANTHER" id="PTHR23303:SF15">
    <property type="entry name" value="COLOSSIN-A"/>
    <property type="match status" value="1"/>
</dbReference>
<feature type="transmembrane region" description="Helical" evidence="7">
    <location>
        <begin position="2818"/>
        <end position="2839"/>
    </location>
</feature>
<evidence type="ECO:0000313" key="11">
    <source>
        <dbReference type="Proteomes" id="UP001501599"/>
    </source>
</evidence>
<comment type="subcellular location">
    <subcellularLocation>
        <location evidence="1">Secreted</location>
    </subcellularLocation>
</comment>
<evidence type="ECO:0000259" key="9">
    <source>
        <dbReference type="PROSITE" id="PS50847"/>
    </source>
</evidence>
<keyword evidence="3" id="KW-0964">Secreted</keyword>
<keyword evidence="7" id="KW-0812">Transmembrane</keyword>
<dbReference type="InterPro" id="IPR033764">
    <property type="entry name" value="Sdr_B"/>
</dbReference>
<keyword evidence="4 8" id="KW-0732">Signal</keyword>
<feature type="region of interest" description="Disordered" evidence="6">
    <location>
        <begin position="1760"/>
        <end position="1784"/>
    </location>
</feature>
<dbReference type="Pfam" id="PF17210">
    <property type="entry name" value="SdrD_B"/>
    <property type="match status" value="12"/>
</dbReference>
<feature type="domain" description="Gram-positive cocci surface proteins LPxTG" evidence="9">
    <location>
        <begin position="2811"/>
        <end position="2844"/>
    </location>
</feature>
<dbReference type="Proteomes" id="UP001501599">
    <property type="component" value="Unassembled WGS sequence"/>
</dbReference>
<dbReference type="RefSeq" id="WP_344344828.1">
    <property type="nucleotide sequence ID" value="NZ_BAAAQT010000008.1"/>
</dbReference>
<keyword evidence="7" id="KW-0472">Membrane</keyword>
<feature type="chain" id="PRO_5047397375" description="Gram-positive cocci surface proteins LPxTG domain-containing protein" evidence="8">
    <location>
        <begin position="37"/>
        <end position="2844"/>
    </location>
</feature>
<organism evidence="10 11">
    <name type="scientific">Agrococcus versicolor</name>
    <dbReference type="NCBI Taxonomy" id="501482"/>
    <lineage>
        <taxon>Bacteria</taxon>
        <taxon>Bacillati</taxon>
        <taxon>Actinomycetota</taxon>
        <taxon>Actinomycetes</taxon>
        <taxon>Micrococcales</taxon>
        <taxon>Microbacteriaceae</taxon>
        <taxon>Agrococcus</taxon>
    </lineage>
</organism>
<evidence type="ECO:0000256" key="2">
    <source>
        <dbReference type="ARBA" id="ARBA00022512"/>
    </source>
</evidence>
<keyword evidence="7" id="KW-1133">Transmembrane helix</keyword>
<proteinExistence type="predicted"/>
<evidence type="ECO:0000256" key="1">
    <source>
        <dbReference type="ARBA" id="ARBA00004613"/>
    </source>
</evidence>
<evidence type="ECO:0000256" key="4">
    <source>
        <dbReference type="ARBA" id="ARBA00022729"/>
    </source>
</evidence>
<dbReference type="InterPro" id="IPR051417">
    <property type="entry name" value="SDr/BOS_complex"/>
</dbReference>
<keyword evidence="11" id="KW-1185">Reference proteome</keyword>
<protein>
    <recommendedName>
        <fullName evidence="9">Gram-positive cocci surface proteins LPxTG domain-containing protein</fullName>
    </recommendedName>
</protein>
<reference evidence="11" key="1">
    <citation type="journal article" date="2019" name="Int. J. Syst. Evol. Microbiol.">
        <title>The Global Catalogue of Microorganisms (GCM) 10K type strain sequencing project: providing services to taxonomists for standard genome sequencing and annotation.</title>
        <authorList>
            <consortium name="The Broad Institute Genomics Platform"/>
            <consortium name="The Broad Institute Genome Sequencing Center for Infectious Disease"/>
            <person name="Wu L."/>
            <person name="Ma J."/>
        </authorList>
    </citation>
    <scope>NUCLEOTIDE SEQUENCE [LARGE SCALE GENOMIC DNA]</scope>
    <source>
        <strain evidence="11">JCM 16026</strain>
    </source>
</reference>
<sequence length="2844" mass="288684">MSRRIRPAITAALATAALLATTLVAPALAPAAAASAAEPRPAVETLVAAGPQGAIAIGAEASLPASVLLGEVVPLTLTATNGTGTDAYNLSFRAILPAGSTGVASTSPSDPAPVVTTLADGRVLAVWTNVADLVRGASVSLEATFQAPATATIGSTVGVEIAAAASTNPRTLARFDAQGQPQLNDTTGANTDDASTTIAAFEVSKSEPSAEAELLRGAQDHATVYTITVRNNLTVPTTGLSVVDHLPAGLEFLGCGTVDASPADTEEYPGSGRMVGVGATANPCIEPTSVTTVDTDPDGEGPLAAGVYTRVEWSAQALAASGVGSSVGARSELRFDYVAAIPLRQNVVAELDVHTANLANNTGALTVDEQSLVNGVSATGTTLGAARTVSSTYTVSAEDVSIHKSVRSGDEVTSQGTLSQWGLLVESSEYALSTGEITVVDTLPTSLEYVSSTVQPVEVVVLGDGTQRITWVLPGFTTPDASTVIEYTARTLADYRDAGPIAANDGWTNAVELSTTATVITANDGTTSQLPILDASSAGQTTGTVTLSKDVSDAPAAGGSLDCASAAWSPEVAAGAFAVGDRVCWRVTATFPSRLDTLDVVVRDFLPAGFAFEGVAYTGSIVPNESAFVVDGQTLTWDLADVPDAAQGEVFQVVISTTVTGETGLASDDLVANLAKLAYRNTDGDVLQLRDDASATFAAPLVTLDKSTTATVVNGGDVVPYTVTIRNAGGVDVTGLSVRDLLPTGIGCEAVSVDGATCTVVGGRAQLQWDDLAIAAGGSLALPYTVRIPDTYAPSTALTNTAGVRQYVTTSNVGASTTHVPASNVDTTLTPTAGTPAARDDARVTIDAPTVTKSNTTSVTEAGNALANQATIGEVVTYTVTVVVPEGTTMQRGFVVDAMSAPNTGYTILDRSGTLNGGPLLETMSVTGGVNDGRIELGQTYTNPAGSGDDVLVLTMRVRIDDVAANVHGRTIGNSATVTWYPQGGTTAVSGPRATNSVRIVEPSLSIRKGHDDADGVVSPGQQLTYTVTPANATNRSTAHDLQVVDTLPVDLTPLDAANRPVVGDATLPGGGAWDESARTITWTIASLAPGASQPLSYRVVVASPLTAGTTLRNTVAVTGTSLSGVVAGERTSASTAGGYAGTNGIQVVPANPTIAKTALTPSATIGQTVEYQVVVTIPANTQTFDTTVLDRLPAGIVYDRFVSATGPIAVDPLSEQGDTGTIGFFLGDLQAVPTERVVTIRYAGYVASPAASGQTVTNTAAVHFDTTDRVAGTPEGVPAAGSFDAATPSSPANVGIVAPVLVLDKDVVGQVGDADTRRAKPGETLQYTIAVTNTGTSPAYDVAALDSIDARLEGYVDATDLTQAGDIDRVDEDMADGTLVWQIAGPIAPGQTVTIAYSVVVPSAWDESQEVDGAEVVNTAEASGYGLPLDSRMDADQRVHPVYEAADDVVEVEVDLASIGDTVWYDVDGDGVIDEGEPLLAGVTVIVTRQGGGEPARTVVTDEQGRYLVEHLPGGTYDVRIDRASPVLATNGLVPSFDGDGSAADGILAVVLDEDEAHRDADVGVRGAGSLGDLVWFDQDRDFVQDEGEAGIPGATVTVVWAGLDGDLGTADDVTRTTTTDEAGAWSMTGVPAGDVRVRVALPAALDSYGPVTELDSTVDGETTIVLGAAERRVDLDFGYAGTGSLGDRVWLDRDGDGVDDAGEPGLEGVVLELVLTGPAGEVSTFRTTTDADGAYGFANLPAGSYVVRVVGPLPEGIANTFDPDAEEDADGDSQAAGSIGDGETLDDVDFGFFADVVLGDRVWLDLDGDGVQDAGEPGIEGVTLRADGPNGLSFTTVTDADGGYLFAQVVQGSWTVTVTGGLPAGVQQTFDADGLASSGASTVTLDGAGSLAQDFGYVGTGSIGDLVWLDRDGDGAQGVDEPGLEGVVVTLTWQREGFEDVVLTTTTAADGSYGFAGLPAGTFVVAVDAESLPAGVTPTWDVDGQSVEDADGSATIELGAGGSRTDVDFGFGGSASIGDLVWLDLDADGERSEAEHGLEGVRVLLTWEGEDGELGTADDEVFSTTTDASGAYGFAGLPAGDYVVAVDLATLQAGLLPTYAESGVALGVANVALETGEAHATADFGFRGAGSIGDLVWLDLDADGAQGTTEPGVPAQPVQLTWAGRDGVLGTADDLVFAATTDASGAYRVDGLPDGAFSVTIVGGIADRAANVTDPDDGDPSTALVALGDTGRERLDVDFGYQGLNALGDAIWWDDDANGVDDEGEPRLVGVSTVVTWLGPDGELGTADDVVIPTLPTDADGRYGATGLPDGTYVVAVADGVPAGLAPSVDAGVVEGADGVATVELVSADGVGVEDLAVDFGFAGSGVLGDLVWLDLDGDGERGDGEPGLEGVTVTVTWHGVDGEPGTGDERTWTTTVGDDGAWSVGGLPAGSFDVVLTGVPAGLVPSADPDGGDDSRAVTTLEPGQTRDELDFGFVGGASVGDTVWLEVDGDGAQSALEPGVPGVAVTVVSAGVDGILGTDDDLAVVVTTDADGRYLVEGLPTGPTLVSYDPESLPAGTAPFGGALEEPVTSVEIVLADGDARDDVDFPVVGTQTLEGVVWVDGDGDGVRDDDEPGIPDVTVVVTWQGPLGPIELTVVTDANGAWTLPNVPAGDWSVRIDLDTVPPHLVGSTPAEVVVQVPVDGVGSVEHGLVPTGSVGDVVFHDEDRDGVQDAGERGLGGVTVQLLDAQGRVVAETVTAEDGSYLFEDVAPGRYTVRIDMATAPAGYVVTTGDESVAVEVGPGESVLTADFPLAAPVVAPAPIPGVDLPRTGGELPLALLGVTLLLLLAGAVLLLVRRRRA</sequence>
<gene>
    <name evidence="10" type="ORF">GCM10009846_29270</name>
</gene>
<keyword evidence="2" id="KW-0134">Cell wall</keyword>
<dbReference type="Gene3D" id="2.60.40.740">
    <property type="match status" value="3"/>
</dbReference>